<proteinExistence type="predicted"/>
<sequence>MIGFPDLGSLNPEDISVIREAAKTAWDFVPERLKKKLEKYAESKWASVVWKTNAEAYLSALYARVSTTRLLGHPKEIRLSEIFTDVYIYDSPLEQKRRNPSALDATALRQKRQADEEQRLPAEAILREKRIYLTGKPGAGKTTLLRHLVLRSIASNKRSTPIYVALKDISENVADSSEINLWRHIAQQFEIAKLPNTEEFLDHLMDAGRAVLLLDGLDEVTERDGIRRTLIGEILKIASGYPKLQVILTCRVGAELFTFEKFAVAQIADFSPQQQLSFVKRWYSDDPAALRSFLDAWALPDNGGLRDLASTPLLLALLCIGYDETREFPLRRGDLYKEAVEALLRRWSVSRGIERDNPYRKLTSSRKEQMLAYVAYTLFKQGHFIFSGGTACTVIAQYLKSLPRREIDDGLEANEVLRNLEAAHGLVVHETSDYYAFSHLTIHEYFVAQYLIDSTNEKTLRHELSFANICNRQWREIILLAAGSVTSADYILLLIRGEISAALASEPNMKRILFALSQSEEVAASEVWGAWADDSNPNISRIAKVDRQYDTTHRSIIQRLTDDLKRAVLLASSLPSVTRRAHIFAKNLTGAHAKWVETYLREAPESRRKKFLEILYAESLYAAALAIGTVSDRAALEELSLRY</sequence>
<dbReference type="RefSeq" id="WP_233372590.1">
    <property type="nucleotide sequence ID" value="NZ_JAJTWU010000005.1"/>
</dbReference>
<dbReference type="PROSITE" id="PS50837">
    <property type="entry name" value="NACHT"/>
    <property type="match status" value="1"/>
</dbReference>
<dbReference type="InterPro" id="IPR027417">
    <property type="entry name" value="P-loop_NTPase"/>
</dbReference>
<dbReference type="EMBL" id="JAJTWU010000005">
    <property type="protein sequence ID" value="MCE4555575.1"/>
    <property type="molecule type" value="Genomic_DNA"/>
</dbReference>
<dbReference type="Proteomes" id="UP001200741">
    <property type="component" value="Unassembled WGS sequence"/>
</dbReference>
<organism evidence="2 3">
    <name type="scientific">Pelomonas cellulosilytica</name>
    <dbReference type="NCBI Taxonomy" id="2906762"/>
    <lineage>
        <taxon>Bacteria</taxon>
        <taxon>Pseudomonadati</taxon>
        <taxon>Pseudomonadota</taxon>
        <taxon>Betaproteobacteria</taxon>
        <taxon>Burkholderiales</taxon>
        <taxon>Sphaerotilaceae</taxon>
        <taxon>Roseateles</taxon>
    </lineage>
</organism>
<gene>
    <name evidence="2" type="ORF">LXT13_14300</name>
</gene>
<evidence type="ECO:0000313" key="2">
    <source>
        <dbReference type="EMBL" id="MCE4555575.1"/>
    </source>
</evidence>
<dbReference type="SUPFAM" id="SSF52540">
    <property type="entry name" value="P-loop containing nucleoside triphosphate hydrolases"/>
    <property type="match status" value="1"/>
</dbReference>
<dbReference type="PANTHER" id="PTHR46844:SF1">
    <property type="entry name" value="SLR5058 PROTEIN"/>
    <property type="match status" value="1"/>
</dbReference>
<reference evidence="2 3" key="1">
    <citation type="submission" date="2021-12" db="EMBL/GenBank/DDBJ databases">
        <title>Genome seq of P8.</title>
        <authorList>
            <person name="Seo T."/>
        </authorList>
    </citation>
    <scope>NUCLEOTIDE SEQUENCE [LARGE SCALE GENOMIC DNA]</scope>
    <source>
        <strain evidence="2 3">P8</strain>
    </source>
</reference>
<dbReference type="PANTHER" id="PTHR46844">
    <property type="entry name" value="SLR5058 PROTEIN"/>
    <property type="match status" value="1"/>
</dbReference>
<dbReference type="InterPro" id="IPR007111">
    <property type="entry name" value="NACHT_NTPase"/>
</dbReference>
<accession>A0ABS8XV63</accession>
<feature type="domain" description="NACHT" evidence="1">
    <location>
        <begin position="129"/>
        <end position="251"/>
    </location>
</feature>
<evidence type="ECO:0000259" key="1">
    <source>
        <dbReference type="PROSITE" id="PS50837"/>
    </source>
</evidence>
<comment type="caution">
    <text evidence="2">The sequence shown here is derived from an EMBL/GenBank/DDBJ whole genome shotgun (WGS) entry which is preliminary data.</text>
</comment>
<evidence type="ECO:0000313" key="3">
    <source>
        <dbReference type="Proteomes" id="UP001200741"/>
    </source>
</evidence>
<dbReference type="Gene3D" id="3.40.50.300">
    <property type="entry name" value="P-loop containing nucleotide triphosphate hydrolases"/>
    <property type="match status" value="1"/>
</dbReference>
<protein>
    <submittedName>
        <fullName evidence="2">NACHT domain-containing protein</fullName>
    </submittedName>
</protein>
<name>A0ABS8XV63_9BURK</name>
<keyword evidence="3" id="KW-1185">Reference proteome</keyword>
<dbReference type="Pfam" id="PF05729">
    <property type="entry name" value="NACHT"/>
    <property type="match status" value="1"/>
</dbReference>